<dbReference type="OrthoDB" id="10012881at2759"/>
<feature type="chain" id="PRO_5001829785" evidence="3">
    <location>
        <begin position="22"/>
        <end position="419"/>
    </location>
</feature>
<dbReference type="InterPro" id="IPR051487">
    <property type="entry name" value="Ser/Thr_Proteases_Immune/Dev"/>
</dbReference>
<dbReference type="AlphaFoldDB" id="A0A087TMZ8"/>
<feature type="domain" description="Peptidase S1" evidence="4">
    <location>
        <begin position="168"/>
        <end position="418"/>
    </location>
</feature>
<dbReference type="PRINTS" id="PR00722">
    <property type="entry name" value="CHYMOTRYPSIN"/>
</dbReference>
<dbReference type="GO" id="GO:0006508">
    <property type="term" value="P:proteolysis"/>
    <property type="evidence" value="ECO:0007669"/>
    <property type="project" value="InterPro"/>
</dbReference>
<keyword evidence="6" id="KW-1185">Reference proteome</keyword>
<evidence type="ECO:0000313" key="5">
    <source>
        <dbReference type="EMBL" id="KFM66487.1"/>
    </source>
</evidence>
<dbReference type="InterPro" id="IPR001254">
    <property type="entry name" value="Trypsin_dom"/>
</dbReference>
<dbReference type="SUPFAM" id="SSF50494">
    <property type="entry name" value="Trypsin-like serine proteases"/>
    <property type="match status" value="1"/>
</dbReference>
<dbReference type="InterPro" id="IPR009003">
    <property type="entry name" value="Peptidase_S1_PA"/>
</dbReference>
<comment type="similarity">
    <text evidence="2">Belongs to the peptidase S1 family. CLIP subfamily.</text>
</comment>
<dbReference type="CDD" id="cd00190">
    <property type="entry name" value="Tryp_SPc"/>
    <property type="match status" value="1"/>
</dbReference>
<name>A0A087TMZ8_STEMI</name>
<feature type="signal peptide" evidence="3">
    <location>
        <begin position="1"/>
        <end position="21"/>
    </location>
</feature>
<dbReference type="OMA" id="TSENCIT"/>
<keyword evidence="1" id="KW-1015">Disulfide bond</keyword>
<dbReference type="Gene3D" id="2.40.10.10">
    <property type="entry name" value="Trypsin-like serine proteases"/>
    <property type="match status" value="1"/>
</dbReference>
<evidence type="ECO:0000256" key="2">
    <source>
        <dbReference type="ARBA" id="ARBA00024195"/>
    </source>
</evidence>
<gene>
    <name evidence="5" type="ORF">X975_13418</name>
</gene>
<dbReference type="FunFam" id="2.40.10.10:FF:000002">
    <property type="entry name" value="Transmembrane protease serine"/>
    <property type="match status" value="1"/>
</dbReference>
<feature type="non-terminal residue" evidence="5">
    <location>
        <position position="419"/>
    </location>
</feature>
<proteinExistence type="inferred from homology"/>
<dbReference type="EMBL" id="KK115971">
    <property type="protein sequence ID" value="KFM66487.1"/>
    <property type="molecule type" value="Genomic_DNA"/>
</dbReference>
<evidence type="ECO:0000256" key="1">
    <source>
        <dbReference type="ARBA" id="ARBA00023157"/>
    </source>
</evidence>
<dbReference type="InterPro" id="IPR018114">
    <property type="entry name" value="TRYPSIN_HIS"/>
</dbReference>
<reference evidence="5 6" key="1">
    <citation type="submission" date="2013-11" db="EMBL/GenBank/DDBJ databases">
        <title>Genome sequencing of Stegodyphus mimosarum.</title>
        <authorList>
            <person name="Bechsgaard J."/>
        </authorList>
    </citation>
    <scope>NUCLEOTIDE SEQUENCE [LARGE SCALE GENOMIC DNA]</scope>
</reference>
<protein>
    <submittedName>
        <fullName evidence="5">Clotting factor B</fullName>
    </submittedName>
</protein>
<dbReference type="PROSITE" id="PS50240">
    <property type="entry name" value="TRYPSIN_DOM"/>
    <property type="match status" value="1"/>
</dbReference>
<evidence type="ECO:0000256" key="3">
    <source>
        <dbReference type="SAM" id="SignalP"/>
    </source>
</evidence>
<dbReference type="STRING" id="407821.A0A087TMZ8"/>
<organism evidence="5 6">
    <name type="scientific">Stegodyphus mimosarum</name>
    <name type="common">African social velvet spider</name>
    <dbReference type="NCBI Taxonomy" id="407821"/>
    <lineage>
        <taxon>Eukaryota</taxon>
        <taxon>Metazoa</taxon>
        <taxon>Ecdysozoa</taxon>
        <taxon>Arthropoda</taxon>
        <taxon>Chelicerata</taxon>
        <taxon>Arachnida</taxon>
        <taxon>Araneae</taxon>
        <taxon>Araneomorphae</taxon>
        <taxon>Entelegynae</taxon>
        <taxon>Eresoidea</taxon>
        <taxon>Eresidae</taxon>
        <taxon>Stegodyphus</taxon>
    </lineage>
</organism>
<dbReference type="InterPro" id="IPR043504">
    <property type="entry name" value="Peptidase_S1_PA_chymotrypsin"/>
</dbReference>
<dbReference type="PROSITE" id="PS00134">
    <property type="entry name" value="TRYPSIN_HIS"/>
    <property type="match status" value="1"/>
</dbReference>
<dbReference type="Pfam" id="PF00089">
    <property type="entry name" value="Trypsin"/>
    <property type="match status" value="1"/>
</dbReference>
<dbReference type="SMART" id="SM00020">
    <property type="entry name" value="Tryp_SPc"/>
    <property type="match status" value="1"/>
</dbReference>
<dbReference type="Proteomes" id="UP000054359">
    <property type="component" value="Unassembled WGS sequence"/>
</dbReference>
<accession>A0A087TMZ8</accession>
<dbReference type="PANTHER" id="PTHR24256">
    <property type="entry name" value="TRYPTASE-RELATED"/>
    <property type="match status" value="1"/>
</dbReference>
<evidence type="ECO:0000259" key="4">
    <source>
        <dbReference type="PROSITE" id="PS50240"/>
    </source>
</evidence>
<keyword evidence="3" id="KW-0732">Signal</keyword>
<dbReference type="InterPro" id="IPR001314">
    <property type="entry name" value="Peptidase_S1A"/>
</dbReference>
<dbReference type="GO" id="GO:0004252">
    <property type="term" value="F:serine-type endopeptidase activity"/>
    <property type="evidence" value="ECO:0007669"/>
    <property type="project" value="InterPro"/>
</dbReference>
<evidence type="ECO:0000313" key="6">
    <source>
        <dbReference type="Proteomes" id="UP000054359"/>
    </source>
</evidence>
<sequence length="419" mass="46141">MEVFVAVIILGILIFRSAIDAQGSQEYEIASPEEIQGEAPEDFLRWNYTSENCITPYRKNSCKDIRRCNEAVASLALGGWPTVCGTVGKGVPKVCCGLPLVLGQQLTRQVEEEKARNAECGVTYVNYGTSEIENRFYDILRTLPEVDTRNADKFDPPLDVDDEGGIFAVGGAPTDQGRFPWMVSIRKESVHWCGGSLIDRVHILSAAHCFVSKAEPYPDPSKYTVYVGNIYLSKGYPFSIEKIIVHESYQPQTHYYDIAILKLSKEILTSKIPHICLPPPEMAAMDISGYNTTILGWGSTSFGGKGTTVLHVVENIPITPTQECKRIYSQTGRRSLPYGLTDDFICAGLPEGGKDACQSDSGGPLMYKRGDLPGQNKFDPALILVGVVSFGFLCGEPGFPGVYTRISSYMDWILQNTNV</sequence>
<dbReference type="FunFam" id="2.40.10.10:FF:000068">
    <property type="entry name" value="transmembrane protease serine 2"/>
    <property type="match status" value="1"/>
</dbReference>